<dbReference type="Proteomes" id="UP001153332">
    <property type="component" value="Unassembled WGS sequence"/>
</dbReference>
<proteinExistence type="predicted"/>
<evidence type="ECO:0000313" key="1">
    <source>
        <dbReference type="EMBL" id="KAJ8127033.1"/>
    </source>
</evidence>
<reference evidence="1" key="1">
    <citation type="submission" date="2022-12" db="EMBL/GenBank/DDBJ databases">
        <title>Genome Sequence of Lasiodiplodia mahajangana.</title>
        <authorList>
            <person name="Buettner E."/>
        </authorList>
    </citation>
    <scope>NUCLEOTIDE SEQUENCE</scope>
    <source>
        <strain evidence="1">VT137</strain>
    </source>
</reference>
<keyword evidence="2" id="KW-1185">Reference proteome</keyword>
<name>A0ACC2JIH9_9PEZI</name>
<comment type="caution">
    <text evidence="1">The sequence shown here is derived from an EMBL/GenBank/DDBJ whole genome shotgun (WGS) entry which is preliminary data.</text>
</comment>
<gene>
    <name evidence="1" type="ORF">O1611_g6605</name>
</gene>
<protein>
    <submittedName>
        <fullName evidence="1">Uncharacterized protein</fullName>
    </submittedName>
</protein>
<evidence type="ECO:0000313" key="2">
    <source>
        <dbReference type="Proteomes" id="UP001153332"/>
    </source>
</evidence>
<dbReference type="EMBL" id="JAPUUL010001586">
    <property type="protein sequence ID" value="KAJ8127033.1"/>
    <property type="molecule type" value="Genomic_DNA"/>
</dbReference>
<accession>A0ACC2JIH9</accession>
<sequence>MFFKESTRILSSRPNLPVPDTISSRCCITSSRSGASQRPRARNDHHTDLTIRNSGNAPGLRCGRFSTRCFASVSSPRPKRLSSAADGYTWPVSLNPTPYEILAHPRRARYDKALFYELVKIYHPDRNHTTAGSALPQAVRLERYRLVVAANEILSDDAKRKAYDLYGAGWNGNRTLQSLYREADRSWRNEPGNASRNATWEDWERWRRERNGESRPQTPVFMSNELFVIVLCSFVVVGSFAQARRASTTTLNVVEMRDQKHAAISDGIKRRQNEQAHLNRHERVENFLRQRDSWNIVSSRDNGHESPS</sequence>
<organism evidence="1 2">
    <name type="scientific">Lasiodiplodia mahajangana</name>
    <dbReference type="NCBI Taxonomy" id="1108764"/>
    <lineage>
        <taxon>Eukaryota</taxon>
        <taxon>Fungi</taxon>
        <taxon>Dikarya</taxon>
        <taxon>Ascomycota</taxon>
        <taxon>Pezizomycotina</taxon>
        <taxon>Dothideomycetes</taxon>
        <taxon>Dothideomycetes incertae sedis</taxon>
        <taxon>Botryosphaeriales</taxon>
        <taxon>Botryosphaeriaceae</taxon>
        <taxon>Lasiodiplodia</taxon>
    </lineage>
</organism>